<dbReference type="EMBL" id="QFYR01000001">
    <property type="protein sequence ID" value="RAK56819.1"/>
    <property type="molecule type" value="Genomic_DNA"/>
</dbReference>
<feature type="domain" description="NADH:flavin oxidoreductase/NADH oxidase N-terminal" evidence="6">
    <location>
        <begin position="5"/>
        <end position="341"/>
    </location>
</feature>
<sequence length="366" mass="40537">MASRLFEPVKWRELELPNRVVIAPMCQYSADGNGAATDWHLLHLGQLALSGAGLLILEATAVEPDGRISPDDLGLWDDRTEAALKRVIDSVRRYSPMPLGIQLAHAGRKASTRVPWEGGHHIRPDEPTGWRTWAPSPVGFMHSDVEPQELDEAGLARVRDAFVEAARRSERLGFDMIEVHAAHGYLLHQFLSPLSNRREDAYGGSLENRMRFPLEVFEAVRAVWPAHKPISVRISATDWVEGGWDLEQSVVFAQALKELGLDVIHVSTGGLSPEQKITVGAGYQTAFAERIRRETGLLTITVGLITEAHQAEHILVSGQADMVGIARAALYDPRWPWHAAAELGGKVHAPNQYLRSQPRHLKDLFG</sequence>
<reference evidence="8" key="1">
    <citation type="submission" date="2018-05" db="EMBL/GenBank/DDBJ databases">
        <authorList>
            <person name="Li X."/>
        </authorList>
    </citation>
    <scope>NUCLEOTIDE SEQUENCE [LARGE SCALE GENOMIC DNA]</scope>
    <source>
        <strain evidence="8">YIM 73061</strain>
    </source>
</reference>
<accession>A0A328AQH1</accession>
<dbReference type="SUPFAM" id="SSF51395">
    <property type="entry name" value="FMN-linked oxidoreductases"/>
    <property type="match status" value="1"/>
</dbReference>
<keyword evidence="3" id="KW-0288">FMN</keyword>
<keyword evidence="5" id="KW-0560">Oxidoreductase</keyword>
<dbReference type="AlphaFoldDB" id="A0A328AQH1"/>
<dbReference type="InterPro" id="IPR001155">
    <property type="entry name" value="OxRdtase_FMN_N"/>
</dbReference>
<dbReference type="GO" id="GO:0050661">
    <property type="term" value="F:NADP binding"/>
    <property type="evidence" value="ECO:0007669"/>
    <property type="project" value="InterPro"/>
</dbReference>
<comment type="cofactor">
    <cofactor evidence="1">
        <name>FMN</name>
        <dbReference type="ChEBI" id="CHEBI:58210"/>
    </cofactor>
</comment>
<dbReference type="Pfam" id="PF00724">
    <property type="entry name" value="Oxidored_FMN"/>
    <property type="match status" value="1"/>
</dbReference>
<keyword evidence="4" id="KW-0521">NADP</keyword>
<dbReference type="OrthoDB" id="9784632at2"/>
<evidence type="ECO:0000313" key="8">
    <source>
        <dbReference type="Proteomes" id="UP000249725"/>
    </source>
</evidence>
<dbReference type="GO" id="GO:0003959">
    <property type="term" value="F:NADPH dehydrogenase activity"/>
    <property type="evidence" value="ECO:0007669"/>
    <property type="project" value="InterPro"/>
</dbReference>
<dbReference type="PANTHER" id="PTHR43303:SF4">
    <property type="entry name" value="NADPH DEHYDROGENASE C23G7.10C-RELATED"/>
    <property type="match status" value="1"/>
</dbReference>
<evidence type="ECO:0000256" key="5">
    <source>
        <dbReference type="ARBA" id="ARBA00023002"/>
    </source>
</evidence>
<evidence type="ECO:0000256" key="4">
    <source>
        <dbReference type="ARBA" id="ARBA00022857"/>
    </source>
</evidence>
<evidence type="ECO:0000259" key="6">
    <source>
        <dbReference type="Pfam" id="PF00724"/>
    </source>
</evidence>
<keyword evidence="8" id="KW-1185">Reference proteome</keyword>
<evidence type="ECO:0000313" key="7">
    <source>
        <dbReference type="EMBL" id="RAK56819.1"/>
    </source>
</evidence>
<dbReference type="GO" id="GO:0010181">
    <property type="term" value="F:FMN binding"/>
    <property type="evidence" value="ECO:0007669"/>
    <property type="project" value="InterPro"/>
</dbReference>
<dbReference type="InterPro" id="IPR044152">
    <property type="entry name" value="YqjM-like"/>
</dbReference>
<organism evidence="7 8">
    <name type="scientific">Phenylobacterium deserti</name>
    <dbReference type="NCBI Taxonomy" id="1914756"/>
    <lineage>
        <taxon>Bacteria</taxon>
        <taxon>Pseudomonadati</taxon>
        <taxon>Pseudomonadota</taxon>
        <taxon>Alphaproteobacteria</taxon>
        <taxon>Caulobacterales</taxon>
        <taxon>Caulobacteraceae</taxon>
        <taxon>Phenylobacterium</taxon>
    </lineage>
</organism>
<evidence type="ECO:0000256" key="2">
    <source>
        <dbReference type="ARBA" id="ARBA00022630"/>
    </source>
</evidence>
<evidence type="ECO:0000256" key="3">
    <source>
        <dbReference type="ARBA" id="ARBA00022643"/>
    </source>
</evidence>
<gene>
    <name evidence="7" type="ORF">DJ018_02260</name>
</gene>
<keyword evidence="2" id="KW-0285">Flavoprotein</keyword>
<dbReference type="PANTHER" id="PTHR43303">
    <property type="entry name" value="NADPH DEHYDROGENASE C23G7.10C-RELATED"/>
    <property type="match status" value="1"/>
</dbReference>
<name>A0A328AQH1_9CAUL</name>
<protein>
    <submittedName>
        <fullName evidence="7">Oxidoreductase</fullName>
    </submittedName>
</protein>
<dbReference type="Gene3D" id="3.20.20.70">
    <property type="entry name" value="Aldolase class I"/>
    <property type="match status" value="1"/>
</dbReference>
<comment type="caution">
    <text evidence="7">The sequence shown here is derived from an EMBL/GenBank/DDBJ whole genome shotgun (WGS) entry which is preliminary data.</text>
</comment>
<dbReference type="CDD" id="cd02932">
    <property type="entry name" value="OYE_YqiM_FMN"/>
    <property type="match status" value="1"/>
</dbReference>
<dbReference type="InterPro" id="IPR013785">
    <property type="entry name" value="Aldolase_TIM"/>
</dbReference>
<evidence type="ECO:0000256" key="1">
    <source>
        <dbReference type="ARBA" id="ARBA00001917"/>
    </source>
</evidence>
<dbReference type="RefSeq" id="WP_111513184.1">
    <property type="nucleotide sequence ID" value="NZ_QFYR01000001.1"/>
</dbReference>
<dbReference type="Proteomes" id="UP000249725">
    <property type="component" value="Unassembled WGS sequence"/>
</dbReference>
<proteinExistence type="predicted"/>